<evidence type="ECO:0000256" key="1">
    <source>
        <dbReference type="ARBA" id="ARBA00004613"/>
    </source>
</evidence>
<evidence type="ECO:0000256" key="3">
    <source>
        <dbReference type="SAM" id="MobiDB-lite"/>
    </source>
</evidence>
<accession>A0A5B8LT65</accession>
<dbReference type="InterPro" id="IPR011049">
    <property type="entry name" value="Serralysin-like_metalloprot_C"/>
</dbReference>
<evidence type="ECO:0000259" key="4">
    <source>
        <dbReference type="Pfam" id="PF17892"/>
    </source>
</evidence>
<dbReference type="Pfam" id="PF00353">
    <property type="entry name" value="HemolysinCabind"/>
    <property type="match status" value="4"/>
</dbReference>
<dbReference type="PROSITE" id="PS00330">
    <property type="entry name" value="HEMOLYSIN_CALCIUM"/>
    <property type="match status" value="5"/>
</dbReference>
<organism evidence="5 6">
    <name type="scientific">Devosia ginsengisoli</name>
    <dbReference type="NCBI Taxonomy" id="400770"/>
    <lineage>
        <taxon>Bacteria</taxon>
        <taxon>Pseudomonadati</taxon>
        <taxon>Pseudomonadota</taxon>
        <taxon>Alphaproteobacteria</taxon>
        <taxon>Hyphomicrobiales</taxon>
        <taxon>Devosiaceae</taxon>
        <taxon>Devosia</taxon>
    </lineage>
</organism>
<dbReference type="PRINTS" id="PR00313">
    <property type="entry name" value="CABNDNGRPT"/>
</dbReference>
<dbReference type="AlphaFoldDB" id="A0A5B8LT65"/>
<dbReference type="InterPro" id="IPR050557">
    <property type="entry name" value="RTX_toxin/Mannuronan_C5-epim"/>
</dbReference>
<comment type="subcellular location">
    <subcellularLocation>
        <location evidence="1">Secreted</location>
    </subcellularLocation>
</comment>
<dbReference type="InterPro" id="IPR018511">
    <property type="entry name" value="Hemolysin-typ_Ca-bd_CS"/>
</dbReference>
<dbReference type="KEGG" id="dea:FPZ08_07960"/>
<evidence type="ECO:0000313" key="6">
    <source>
        <dbReference type="Proteomes" id="UP000315364"/>
    </source>
</evidence>
<feature type="domain" description="Cadherin-like" evidence="4">
    <location>
        <begin position="197"/>
        <end position="288"/>
    </location>
</feature>
<dbReference type="InterPro" id="IPR041690">
    <property type="entry name" value="Cadherin_5"/>
</dbReference>
<name>A0A5B8LT65_9HYPH</name>
<keyword evidence="6" id="KW-1185">Reference proteome</keyword>
<reference evidence="5 6" key="1">
    <citation type="submission" date="2019-07" db="EMBL/GenBank/DDBJ databases">
        <title>Full genome sequence of Devosia sp. Gsoil 520.</title>
        <authorList>
            <person name="Im W.-T."/>
        </authorList>
    </citation>
    <scope>NUCLEOTIDE SEQUENCE [LARGE SCALE GENOMIC DNA]</scope>
    <source>
        <strain evidence="5 6">Gsoil 520</strain>
    </source>
</reference>
<evidence type="ECO:0000256" key="2">
    <source>
        <dbReference type="ARBA" id="ARBA00022525"/>
    </source>
</evidence>
<dbReference type="EMBL" id="CP042304">
    <property type="protein sequence ID" value="QDZ10692.1"/>
    <property type="molecule type" value="Genomic_DNA"/>
</dbReference>
<evidence type="ECO:0000313" key="5">
    <source>
        <dbReference type="EMBL" id="QDZ10692.1"/>
    </source>
</evidence>
<gene>
    <name evidence="5" type="ORF">FPZ08_07960</name>
</gene>
<dbReference type="PANTHER" id="PTHR38340:SF1">
    <property type="entry name" value="S-LAYER PROTEIN"/>
    <property type="match status" value="1"/>
</dbReference>
<dbReference type="RefSeq" id="WP_146289478.1">
    <property type="nucleotide sequence ID" value="NZ_CP042304.1"/>
</dbReference>
<dbReference type="Proteomes" id="UP000315364">
    <property type="component" value="Chromosome"/>
</dbReference>
<dbReference type="InterPro" id="IPR001343">
    <property type="entry name" value="Hemolysn_Ca-bd"/>
</dbReference>
<proteinExistence type="predicted"/>
<dbReference type="PANTHER" id="PTHR38340">
    <property type="entry name" value="S-LAYER PROTEIN"/>
    <property type="match status" value="1"/>
</dbReference>
<dbReference type="Pfam" id="PF17892">
    <property type="entry name" value="Cadherin_5"/>
    <property type="match status" value="1"/>
</dbReference>
<keyword evidence="2" id="KW-0964">Secreted</keyword>
<sequence length="662" mass="68774">MLIEAKSTRVEQAPKDGERFKFHAGERMTRLPLYIAMAVLGLVVYLKSIVSSQAAAASEPPSEPKPDPDAPLNRALPGKLDKGSPEADMDPTIESIDREAGLFGPVGPAPLWPGPFAGLEFPAITFAEPSAFSHPSTAAFFPAAFSIAGFNDNALPGQPSALPLITSNDQDTDEDDDEDDPGEEDDETDDGDHDPTNRSPSVSGPVRLHDVFAGQVVLIGLSELLFGAIDSDDDALLVTNLAITGAMVDRTVGGWRLTTLPGMLGPIDITYRVTDGEAWVVQTAHLNIIRNVEILTPQDGIHAGSPYDDDIDGLAGDDLIDALAGNDLVVGGEGDDHLNGGTGDDHLFGNTGNDVIFGGEGDDVISGGDGHDRLFGGAGNDTIDGDAGDDIIDGGAGNDIADGGGGNDRILGAGGNDILEGGSGDDILDGGPGADVLLGGSGADSLIGGAGADLLDGGDGDDIMDAGAGDDRLQGGAGADDLDGGDGDDLLDYSAATVGVIFDAVAGTTFSAEFGEDTFAGIEQIVAGAGDDLFVIGATATVMSGGGGRDTFVFEVTDDTPSLSDRIVHEILDFVVGDRVRVRDYDLDREARAREADLFREIYDDDDDDWLISDLPIVVQHVRYDDIDNTIIRADLTADGIYEITINIHGILLPIDSNWTYA</sequence>
<protein>
    <submittedName>
        <fullName evidence="5">Calcium-binding protein</fullName>
    </submittedName>
</protein>
<feature type="compositionally biased region" description="Acidic residues" evidence="3">
    <location>
        <begin position="170"/>
        <end position="192"/>
    </location>
</feature>
<dbReference type="OrthoDB" id="7938731at2"/>
<dbReference type="GO" id="GO:0005509">
    <property type="term" value="F:calcium ion binding"/>
    <property type="evidence" value="ECO:0007669"/>
    <property type="project" value="InterPro"/>
</dbReference>
<feature type="region of interest" description="Disordered" evidence="3">
    <location>
        <begin position="461"/>
        <end position="481"/>
    </location>
</feature>
<dbReference type="SUPFAM" id="SSF51120">
    <property type="entry name" value="beta-Roll"/>
    <property type="match status" value="3"/>
</dbReference>
<dbReference type="Gene3D" id="2.150.10.10">
    <property type="entry name" value="Serralysin-like metalloprotease, C-terminal"/>
    <property type="match status" value="5"/>
</dbReference>
<feature type="region of interest" description="Disordered" evidence="3">
    <location>
        <begin position="158"/>
        <end position="205"/>
    </location>
</feature>
<dbReference type="GO" id="GO:0005576">
    <property type="term" value="C:extracellular region"/>
    <property type="evidence" value="ECO:0007669"/>
    <property type="project" value="UniProtKB-SubCell"/>
</dbReference>
<feature type="region of interest" description="Disordered" evidence="3">
    <location>
        <begin position="57"/>
        <end position="91"/>
    </location>
</feature>